<gene>
    <name evidence="2" type="ORF">SAMN05216199_3264</name>
</gene>
<dbReference type="Proteomes" id="UP000199019">
    <property type="component" value="Unassembled WGS sequence"/>
</dbReference>
<dbReference type="EMBL" id="FOHB01000006">
    <property type="protein sequence ID" value="SES39292.1"/>
    <property type="molecule type" value="Genomic_DNA"/>
</dbReference>
<proteinExistence type="predicted"/>
<reference evidence="3" key="1">
    <citation type="submission" date="2016-10" db="EMBL/GenBank/DDBJ databases">
        <authorList>
            <person name="Varghese N."/>
            <person name="Submissions S."/>
        </authorList>
    </citation>
    <scope>NUCLEOTIDE SEQUENCE [LARGE SCALE GENOMIC DNA]</scope>
    <source>
        <strain evidence="3">CGMCC 1.6963</strain>
    </source>
</reference>
<accession>A0A1H9WZD6</accession>
<protein>
    <submittedName>
        <fullName evidence="2">Uncharacterized protein</fullName>
    </submittedName>
</protein>
<evidence type="ECO:0000313" key="3">
    <source>
        <dbReference type="Proteomes" id="UP000199019"/>
    </source>
</evidence>
<sequence>MNLTAHPLTVAAELSWKRESLSGSSLRPHRRHRRLQWPTWRPSRPRRTSGTLRPA</sequence>
<dbReference type="AlphaFoldDB" id="A0A1H9WZD6"/>
<evidence type="ECO:0000256" key="1">
    <source>
        <dbReference type="SAM" id="MobiDB-lite"/>
    </source>
</evidence>
<dbReference type="RefSeq" id="WP_177180383.1">
    <property type="nucleotide sequence ID" value="NZ_FOHB01000006.1"/>
</dbReference>
<evidence type="ECO:0000313" key="2">
    <source>
        <dbReference type="EMBL" id="SES39292.1"/>
    </source>
</evidence>
<keyword evidence="3" id="KW-1185">Reference proteome</keyword>
<feature type="region of interest" description="Disordered" evidence="1">
    <location>
        <begin position="20"/>
        <end position="55"/>
    </location>
</feature>
<dbReference type="STRING" id="587636.SAMN05216199_3264"/>
<organism evidence="2 3">
    <name type="scientific">Pedococcus cremeus</name>
    <dbReference type="NCBI Taxonomy" id="587636"/>
    <lineage>
        <taxon>Bacteria</taxon>
        <taxon>Bacillati</taxon>
        <taxon>Actinomycetota</taxon>
        <taxon>Actinomycetes</taxon>
        <taxon>Micrococcales</taxon>
        <taxon>Intrasporangiaceae</taxon>
        <taxon>Pedococcus</taxon>
    </lineage>
</organism>
<name>A0A1H9WZD6_9MICO</name>